<dbReference type="AlphaFoldDB" id="A0A4Q9QJ71"/>
<feature type="transmembrane region" description="Helical" evidence="2">
    <location>
        <begin position="20"/>
        <end position="37"/>
    </location>
</feature>
<keyword evidence="2" id="KW-1133">Transmembrane helix</keyword>
<proteinExistence type="predicted"/>
<feature type="transmembrane region" description="Helical" evidence="2">
    <location>
        <begin position="108"/>
        <end position="130"/>
    </location>
</feature>
<dbReference type="Pfam" id="PF11141">
    <property type="entry name" value="DUF2914"/>
    <property type="match status" value="1"/>
</dbReference>
<keyword evidence="2" id="KW-0812">Transmembrane</keyword>
<dbReference type="InterPro" id="IPR045968">
    <property type="entry name" value="DUF5924"/>
</dbReference>
<feature type="transmembrane region" description="Helical" evidence="2">
    <location>
        <begin position="169"/>
        <end position="190"/>
    </location>
</feature>
<feature type="transmembrane region" description="Helical" evidence="2">
    <location>
        <begin position="80"/>
        <end position="102"/>
    </location>
</feature>
<dbReference type="InterPro" id="IPR016937">
    <property type="entry name" value="UCP029727"/>
</dbReference>
<dbReference type="RefSeq" id="WP_131181481.1">
    <property type="nucleotide sequence ID" value="NZ_QJUI01000016.1"/>
</dbReference>
<sequence length="369" mass="41337">MASSKNLVLRIIALIQRHPGVVAIFGFLSGVASFVLVDRQAGLAKVLALVMLVSWLWLILENMLRERIAARFGFELPRPLLRYATQMIHQESLFFVLPFFFITTTWNSGQAMFSGLLAAAALVSIVDPLYYKWLAPRRWIFLAYHTLALFAVLLTALPIIFKLNTTESYQLSLAAAVLLSFPSLFSIITVRKWWRGLLLIGLTLAIGTFGWLARAWVPPATLWLTEVAITTEFDNQNRSPGEGLEALSASQLRSTGLYAYTAINAPRGLDERIYHVWKHDGRELERIALDIHGGREKGYRAWTHKKNFPQNVEGSWQIQVLTEAGQMIGVLRFEVTPDAAPQTGNQGGLNEPLPEQPPAADPDTDDQRL</sequence>
<accession>A0A4Q9QJ71</accession>
<evidence type="ECO:0000256" key="1">
    <source>
        <dbReference type="SAM" id="MobiDB-lite"/>
    </source>
</evidence>
<evidence type="ECO:0000259" key="4">
    <source>
        <dbReference type="Pfam" id="PF19346"/>
    </source>
</evidence>
<protein>
    <submittedName>
        <fullName evidence="5">DUF2914 domain-containing protein</fullName>
    </submittedName>
</protein>
<dbReference type="EMBL" id="QJUI01000016">
    <property type="protein sequence ID" value="TBU75100.1"/>
    <property type="molecule type" value="Genomic_DNA"/>
</dbReference>
<dbReference type="Pfam" id="PF19346">
    <property type="entry name" value="DUF5924"/>
    <property type="match status" value="1"/>
</dbReference>
<feature type="domain" description="DUF2914" evidence="3">
    <location>
        <begin position="270"/>
        <end position="335"/>
    </location>
</feature>
<evidence type="ECO:0000259" key="3">
    <source>
        <dbReference type="Pfam" id="PF11141"/>
    </source>
</evidence>
<reference evidence="5 6" key="1">
    <citation type="submission" date="2018-06" db="EMBL/GenBank/DDBJ databases">
        <title>Three novel Pseudomonas species isolated from symptomatic oak.</title>
        <authorList>
            <person name="Bueno-Gonzalez V."/>
            <person name="Brady C."/>
        </authorList>
    </citation>
    <scope>NUCLEOTIDE SEQUENCE [LARGE SCALE GENOMIC DNA]</scope>
    <source>
        <strain evidence="5 6">P9A</strain>
    </source>
</reference>
<name>A0A4Q9QJ71_9GAMM</name>
<keyword evidence="6" id="KW-1185">Reference proteome</keyword>
<feature type="transmembrane region" description="Helical" evidence="2">
    <location>
        <begin position="43"/>
        <end position="60"/>
    </location>
</feature>
<feature type="region of interest" description="Disordered" evidence="1">
    <location>
        <begin position="338"/>
        <end position="369"/>
    </location>
</feature>
<evidence type="ECO:0000313" key="6">
    <source>
        <dbReference type="Proteomes" id="UP000292302"/>
    </source>
</evidence>
<dbReference type="InterPro" id="IPR022606">
    <property type="entry name" value="DUF2914"/>
</dbReference>
<keyword evidence="2" id="KW-0472">Membrane</keyword>
<feature type="transmembrane region" description="Helical" evidence="2">
    <location>
        <begin position="142"/>
        <end position="163"/>
    </location>
</feature>
<evidence type="ECO:0000313" key="5">
    <source>
        <dbReference type="EMBL" id="TBU75100.1"/>
    </source>
</evidence>
<comment type="caution">
    <text evidence="5">The sequence shown here is derived from an EMBL/GenBank/DDBJ whole genome shotgun (WGS) entry which is preliminary data.</text>
</comment>
<evidence type="ECO:0000256" key="2">
    <source>
        <dbReference type="SAM" id="Phobius"/>
    </source>
</evidence>
<feature type="transmembrane region" description="Helical" evidence="2">
    <location>
        <begin position="197"/>
        <end position="217"/>
    </location>
</feature>
<dbReference type="OrthoDB" id="6934181at2"/>
<organism evidence="5 6">
    <name type="scientific">Phytopseudomonas daroniae</name>
    <dbReference type="NCBI Taxonomy" id="2487519"/>
    <lineage>
        <taxon>Bacteria</taxon>
        <taxon>Pseudomonadati</taxon>
        <taxon>Pseudomonadota</taxon>
        <taxon>Gammaproteobacteria</taxon>
        <taxon>Pseudomonadales</taxon>
        <taxon>Pseudomonadaceae</taxon>
        <taxon>Phytopseudomonas</taxon>
    </lineage>
</organism>
<dbReference type="Proteomes" id="UP000292302">
    <property type="component" value="Unassembled WGS sequence"/>
</dbReference>
<gene>
    <name evidence="5" type="ORF">DNK06_18500</name>
</gene>
<feature type="domain" description="DUF5924" evidence="4">
    <location>
        <begin position="1"/>
        <end position="259"/>
    </location>
</feature>
<dbReference type="PIRSF" id="PIRSF029727">
    <property type="entry name" value="UCP029727"/>
    <property type="match status" value="1"/>
</dbReference>